<dbReference type="InterPro" id="IPR003708">
    <property type="entry name" value="SecB"/>
</dbReference>
<protein>
    <recommendedName>
        <fullName evidence="6">Protein-export protein SecB</fullName>
    </recommendedName>
</protein>
<keyword evidence="8" id="KW-1185">Reference proteome</keyword>
<evidence type="ECO:0000256" key="4">
    <source>
        <dbReference type="ARBA" id="ARBA00023010"/>
    </source>
</evidence>
<evidence type="ECO:0000256" key="6">
    <source>
        <dbReference type="HAMAP-Rule" id="MF_00821"/>
    </source>
</evidence>
<dbReference type="SUPFAM" id="SSF54611">
    <property type="entry name" value="SecB-like"/>
    <property type="match status" value="1"/>
</dbReference>
<dbReference type="Pfam" id="PF02556">
    <property type="entry name" value="SecB"/>
    <property type="match status" value="1"/>
</dbReference>
<dbReference type="Gene3D" id="3.10.420.10">
    <property type="entry name" value="SecB-like"/>
    <property type="match status" value="1"/>
</dbReference>
<keyword evidence="5 6" id="KW-0143">Chaperone</keyword>
<dbReference type="HAMAP" id="MF_00821">
    <property type="entry name" value="SecB"/>
    <property type="match status" value="1"/>
</dbReference>
<accession>A0A1H9GX91</accession>
<reference evidence="7 8" key="1">
    <citation type="submission" date="2016-10" db="EMBL/GenBank/DDBJ databases">
        <authorList>
            <person name="de Groot N.N."/>
        </authorList>
    </citation>
    <scope>NUCLEOTIDE SEQUENCE [LARGE SCALE GENOMIC DNA]</scope>
    <source>
        <strain evidence="7 8">A52C2</strain>
    </source>
</reference>
<dbReference type="GO" id="GO:0051082">
    <property type="term" value="F:unfolded protein binding"/>
    <property type="evidence" value="ECO:0007669"/>
    <property type="project" value="InterPro"/>
</dbReference>
<dbReference type="NCBIfam" id="TIGR00809">
    <property type="entry name" value="secB"/>
    <property type="match status" value="1"/>
</dbReference>
<evidence type="ECO:0000256" key="1">
    <source>
        <dbReference type="ARBA" id="ARBA00009990"/>
    </source>
</evidence>
<evidence type="ECO:0000256" key="3">
    <source>
        <dbReference type="ARBA" id="ARBA00022927"/>
    </source>
</evidence>
<dbReference type="NCBIfam" id="NF004392">
    <property type="entry name" value="PRK05751.1-3"/>
    <property type="match status" value="1"/>
</dbReference>
<proteinExistence type="inferred from homology"/>
<evidence type="ECO:0000313" key="8">
    <source>
        <dbReference type="Proteomes" id="UP000199647"/>
    </source>
</evidence>
<dbReference type="GO" id="GO:0015031">
    <property type="term" value="P:protein transport"/>
    <property type="evidence" value="ECO:0007669"/>
    <property type="project" value="UniProtKB-UniRule"/>
</dbReference>
<dbReference type="AlphaFoldDB" id="A0A1H9GX91"/>
<name>A0A1H9GX91_9HYPH</name>
<dbReference type="GO" id="GO:0005737">
    <property type="term" value="C:cytoplasm"/>
    <property type="evidence" value="ECO:0007669"/>
    <property type="project" value="UniProtKB-SubCell"/>
</dbReference>
<dbReference type="EMBL" id="FOFG01000005">
    <property type="protein sequence ID" value="SEQ54640.1"/>
    <property type="molecule type" value="Genomic_DNA"/>
</dbReference>
<comment type="similarity">
    <text evidence="1 6">Belongs to the SecB family.</text>
</comment>
<evidence type="ECO:0000256" key="2">
    <source>
        <dbReference type="ARBA" id="ARBA00022448"/>
    </source>
</evidence>
<gene>
    <name evidence="6" type="primary">secB</name>
    <name evidence="7" type="ORF">SAMN05216548_105177</name>
</gene>
<dbReference type="InterPro" id="IPR035958">
    <property type="entry name" value="SecB-like_sf"/>
</dbReference>
<dbReference type="PRINTS" id="PR01594">
    <property type="entry name" value="SECBCHAPRONE"/>
</dbReference>
<keyword evidence="4 6" id="KW-0811">Translocation</keyword>
<dbReference type="OrthoDB" id="9795145at2"/>
<dbReference type="STRING" id="1855383.SAMN05216548_105177"/>
<comment type="function">
    <text evidence="6">One of the proteins required for the normal export of preproteins out of the cell cytoplasm. It is a molecular chaperone that binds to a subset of precursor proteins, maintaining them in a translocation-competent state. It also specifically binds to its receptor SecA.</text>
</comment>
<evidence type="ECO:0000256" key="5">
    <source>
        <dbReference type="ARBA" id="ARBA00023186"/>
    </source>
</evidence>
<keyword evidence="6" id="KW-0963">Cytoplasm</keyword>
<dbReference type="PANTHER" id="PTHR36918">
    <property type="match status" value="1"/>
</dbReference>
<evidence type="ECO:0000313" key="7">
    <source>
        <dbReference type="EMBL" id="SEQ54640.1"/>
    </source>
</evidence>
<keyword evidence="2 6" id="KW-0813">Transport</keyword>
<comment type="subcellular location">
    <subcellularLocation>
        <location evidence="6">Cytoplasm</location>
    </subcellularLocation>
</comment>
<dbReference type="GO" id="GO:0051262">
    <property type="term" value="P:protein tetramerization"/>
    <property type="evidence" value="ECO:0007669"/>
    <property type="project" value="InterPro"/>
</dbReference>
<dbReference type="RefSeq" id="WP_092496305.1">
    <property type="nucleotide sequence ID" value="NZ_FOFG01000005.1"/>
</dbReference>
<dbReference type="Proteomes" id="UP000199647">
    <property type="component" value="Unassembled WGS sequence"/>
</dbReference>
<sequence length="164" mass="18334">MSINGQADAQSDEQAQPGIHVLGQYVKDLSFENPNTPASLRPSEKAPDLEVNVNVNARPISETEFEIELKLDANARRGGEPLFVAEVTYAGLFQIQNVPQEHLHPFVLIECPRLLFPFARQILADATRQGGFPPLLIDPVDFAQLYRQRMSEIDVQRQAANQPM</sequence>
<comment type="subunit">
    <text evidence="6">Homotetramer, a dimer of dimers. One homotetramer interacts with 1 SecA dimer.</text>
</comment>
<organism evidence="7 8">
    <name type="scientific">Faunimonas pinastri</name>
    <dbReference type="NCBI Taxonomy" id="1855383"/>
    <lineage>
        <taxon>Bacteria</taxon>
        <taxon>Pseudomonadati</taxon>
        <taxon>Pseudomonadota</taxon>
        <taxon>Alphaproteobacteria</taxon>
        <taxon>Hyphomicrobiales</taxon>
        <taxon>Afifellaceae</taxon>
        <taxon>Faunimonas</taxon>
    </lineage>
</organism>
<dbReference type="GO" id="GO:0006457">
    <property type="term" value="P:protein folding"/>
    <property type="evidence" value="ECO:0007669"/>
    <property type="project" value="UniProtKB-UniRule"/>
</dbReference>
<dbReference type="PANTHER" id="PTHR36918:SF1">
    <property type="entry name" value="PROTEIN-EXPORT PROTEIN SECB"/>
    <property type="match status" value="1"/>
</dbReference>
<keyword evidence="3 6" id="KW-0653">Protein transport</keyword>